<keyword evidence="7" id="KW-0546">Nucleotide metabolism</keyword>
<feature type="region of interest" description="Disordered" evidence="12">
    <location>
        <begin position="19"/>
        <end position="46"/>
    </location>
</feature>
<evidence type="ECO:0000256" key="8">
    <source>
        <dbReference type="ARBA" id="ARBA00023211"/>
    </source>
</evidence>
<evidence type="ECO:0000259" key="13">
    <source>
        <dbReference type="Pfam" id="PF01931"/>
    </source>
</evidence>
<evidence type="ECO:0000313" key="14">
    <source>
        <dbReference type="EMBL" id="PHQ38860.1"/>
    </source>
</evidence>
<evidence type="ECO:0000256" key="5">
    <source>
        <dbReference type="ARBA" id="ARBA00022801"/>
    </source>
</evidence>
<dbReference type="GO" id="GO:0103023">
    <property type="term" value="F:ITPase activity"/>
    <property type="evidence" value="ECO:0007669"/>
    <property type="project" value="UniProtKB-EC"/>
</dbReference>
<keyword evidence="3" id="KW-0479">Metal-binding</keyword>
<dbReference type="Pfam" id="PF01931">
    <property type="entry name" value="NTPase_I-T"/>
    <property type="match status" value="1"/>
</dbReference>
<protein>
    <recommendedName>
        <fullName evidence="9">inosine/xanthosine triphosphatase</fullName>
        <ecNumber evidence="9">3.6.1.73</ecNumber>
    </recommendedName>
</protein>
<dbReference type="GO" id="GO:0000166">
    <property type="term" value="F:nucleotide binding"/>
    <property type="evidence" value="ECO:0007669"/>
    <property type="project" value="UniProtKB-KW"/>
</dbReference>
<dbReference type="GO" id="GO:0009117">
    <property type="term" value="P:nucleotide metabolic process"/>
    <property type="evidence" value="ECO:0007669"/>
    <property type="project" value="UniProtKB-KW"/>
</dbReference>
<dbReference type="PANTHER" id="PTHR34699:SF2">
    <property type="entry name" value="NON-CANONICAL PURINE NTP PHOSPHATASE_PRRC1 DOMAIN-CONTAINING PROTEIN"/>
    <property type="match status" value="1"/>
</dbReference>
<evidence type="ECO:0000256" key="7">
    <source>
        <dbReference type="ARBA" id="ARBA00023080"/>
    </source>
</evidence>
<dbReference type="SUPFAM" id="SSF52972">
    <property type="entry name" value="ITPase-like"/>
    <property type="match status" value="1"/>
</dbReference>
<organism evidence="14 15">
    <name type="scientific">Halorubrum persicum</name>
    <dbReference type="NCBI Taxonomy" id="1383844"/>
    <lineage>
        <taxon>Archaea</taxon>
        <taxon>Methanobacteriati</taxon>
        <taxon>Methanobacteriota</taxon>
        <taxon>Stenosarchaea group</taxon>
        <taxon>Halobacteria</taxon>
        <taxon>Halobacteriales</taxon>
        <taxon>Haloferacaceae</taxon>
        <taxon>Halorubrum</taxon>
    </lineage>
</organism>
<feature type="domain" description="Non-canonical purine NTP phosphatase/PRRC1" evidence="13">
    <location>
        <begin position="46"/>
        <end position="193"/>
    </location>
</feature>
<evidence type="ECO:0000256" key="4">
    <source>
        <dbReference type="ARBA" id="ARBA00022741"/>
    </source>
</evidence>
<keyword evidence="5" id="KW-0378">Hydrolase</keyword>
<dbReference type="InterPro" id="IPR029001">
    <property type="entry name" value="ITPase-like_fam"/>
</dbReference>
<proteinExistence type="predicted"/>
<comment type="cofactor">
    <cofactor evidence="2">
        <name>Mg(2+)</name>
        <dbReference type="ChEBI" id="CHEBI:18420"/>
    </cofactor>
</comment>
<gene>
    <name evidence="14" type="ORF">DJ69_09345</name>
</gene>
<accession>A0A2G1WIP3</accession>
<comment type="catalytic activity">
    <reaction evidence="11">
        <text>XTP + H2O = XDP + phosphate + H(+)</text>
        <dbReference type="Rhea" id="RHEA:28406"/>
        <dbReference type="ChEBI" id="CHEBI:15377"/>
        <dbReference type="ChEBI" id="CHEBI:15378"/>
        <dbReference type="ChEBI" id="CHEBI:43474"/>
        <dbReference type="ChEBI" id="CHEBI:59884"/>
        <dbReference type="ChEBI" id="CHEBI:61314"/>
        <dbReference type="EC" id="3.6.1.73"/>
    </reaction>
</comment>
<evidence type="ECO:0000256" key="3">
    <source>
        <dbReference type="ARBA" id="ARBA00022723"/>
    </source>
</evidence>
<dbReference type="PANTHER" id="PTHR34699">
    <property type="match status" value="1"/>
</dbReference>
<keyword evidence="4" id="KW-0547">Nucleotide-binding</keyword>
<dbReference type="Proteomes" id="UP000222824">
    <property type="component" value="Unassembled WGS sequence"/>
</dbReference>
<evidence type="ECO:0000313" key="15">
    <source>
        <dbReference type="Proteomes" id="UP000222824"/>
    </source>
</evidence>
<evidence type="ECO:0000256" key="1">
    <source>
        <dbReference type="ARBA" id="ARBA00001936"/>
    </source>
</evidence>
<evidence type="ECO:0000256" key="10">
    <source>
        <dbReference type="ARBA" id="ARBA00048174"/>
    </source>
</evidence>
<dbReference type="AlphaFoldDB" id="A0A2G1WIP3"/>
<sequence>MRVGVGSGNPVKRRAVEQALGVERDSDPGTVSRDSGTGALHDLRGDPEAIAVETVPVPSGVSEQPTGHAETIAGAENRAAAVLDAEPDTYDLAVGIEGGVAGFDGADGLFLVMWAAVSDGSRTGRGAGPSLELPADVAARIEDGEELGPVMDDLLDTEGVARRGGAAGAFTRGRVDRADALATAVAGALGPFVSDLY</sequence>
<dbReference type="InterPro" id="IPR026533">
    <property type="entry name" value="NTPase/PRRC1"/>
</dbReference>
<evidence type="ECO:0000256" key="6">
    <source>
        <dbReference type="ARBA" id="ARBA00022842"/>
    </source>
</evidence>
<comment type="catalytic activity">
    <reaction evidence="10">
        <text>ITP + H2O = IDP + phosphate + H(+)</text>
        <dbReference type="Rhea" id="RHEA:28330"/>
        <dbReference type="ChEBI" id="CHEBI:15377"/>
        <dbReference type="ChEBI" id="CHEBI:15378"/>
        <dbReference type="ChEBI" id="CHEBI:43474"/>
        <dbReference type="ChEBI" id="CHEBI:58280"/>
        <dbReference type="ChEBI" id="CHEBI:61402"/>
        <dbReference type="EC" id="3.6.1.73"/>
    </reaction>
</comment>
<comment type="cofactor">
    <cofactor evidence="1">
        <name>Mn(2+)</name>
        <dbReference type="ChEBI" id="CHEBI:29035"/>
    </cofactor>
</comment>
<evidence type="ECO:0000256" key="12">
    <source>
        <dbReference type="SAM" id="MobiDB-lite"/>
    </source>
</evidence>
<dbReference type="EC" id="3.6.1.73" evidence="9"/>
<evidence type="ECO:0000256" key="2">
    <source>
        <dbReference type="ARBA" id="ARBA00001946"/>
    </source>
</evidence>
<evidence type="ECO:0000256" key="11">
    <source>
        <dbReference type="ARBA" id="ARBA00048781"/>
    </source>
</evidence>
<dbReference type="InterPro" id="IPR050299">
    <property type="entry name" value="YjjX_NTPase"/>
</dbReference>
<keyword evidence="6" id="KW-0460">Magnesium</keyword>
<dbReference type="EMBL" id="NHOA01000080">
    <property type="protein sequence ID" value="PHQ38860.1"/>
    <property type="molecule type" value="Genomic_DNA"/>
</dbReference>
<keyword evidence="15" id="KW-1185">Reference proteome</keyword>
<dbReference type="GO" id="GO:0006772">
    <property type="term" value="P:thiamine metabolic process"/>
    <property type="evidence" value="ECO:0007669"/>
    <property type="project" value="TreeGrafter"/>
</dbReference>
<keyword evidence="8" id="KW-0464">Manganese</keyword>
<comment type="caution">
    <text evidence="14">The sequence shown here is derived from an EMBL/GenBank/DDBJ whole genome shotgun (WGS) entry which is preliminary data.</text>
</comment>
<dbReference type="Gene3D" id="3.90.950.10">
    <property type="match status" value="1"/>
</dbReference>
<dbReference type="GO" id="GO:0046872">
    <property type="term" value="F:metal ion binding"/>
    <property type="evidence" value="ECO:0007669"/>
    <property type="project" value="UniProtKB-KW"/>
</dbReference>
<reference evidence="14 15" key="1">
    <citation type="journal article" date="2014" name="Front. Microbiol.">
        <title>Population and genomic analysis of the genus Halorubrum.</title>
        <authorList>
            <person name="Fullmer M.S."/>
            <person name="Soucy S.M."/>
            <person name="Swithers K.S."/>
            <person name="Makkay A.M."/>
            <person name="Wheeler R."/>
            <person name="Ventosa A."/>
            <person name="Gogarten J.P."/>
            <person name="Papke R.T."/>
        </authorList>
    </citation>
    <scope>NUCLEOTIDE SEQUENCE [LARGE SCALE GENOMIC DNA]</scope>
    <source>
        <strain evidence="14 15">C49</strain>
    </source>
</reference>
<evidence type="ECO:0000256" key="9">
    <source>
        <dbReference type="ARBA" id="ARBA00038901"/>
    </source>
</evidence>
<name>A0A2G1WIP3_9EURY</name>